<sequence>MLTVVHDGAEANDNTDSGAGRSLLDEIVRDGARQMLAAALQAEVAAYVAQFADQRDDNGHRLVVRNGYHQPREVLTAAGAVQVRAPRVNDKRVDPDTGERKRFSSAILPAWARKSPQMSEVLPLLYLHGLSSSDFTPALEQFLGSGAGLSASTITRLTSQWQDEAAAFGRRDLSGSDYVYLWVDGIHLKVRLDQEKLCLLVMLGVRADGRKELVAISDGYRESAESWADLLRDCKRRGMTAPVLAVGDGALGFWKAVREVFPATKEQRCWFHKQANVLAALPKSAHPSALAALKEIYNAEDIDKAQLAVKAFEVDFGAKYPKAVAKITDDLDVLLEFFKYPAEHWIHLRTTNPIESTFATVRLRTKVTKGPGSRAAGLAMAYKLIDAASARWRAVNAPHLVALVRAGAVFHKGKLLERPTDITPPTPPSDDDQDAGTEVA</sequence>
<dbReference type="GO" id="GO:0004803">
    <property type="term" value="F:transposase activity"/>
    <property type="evidence" value="ECO:0007669"/>
    <property type="project" value="UniProtKB-UniRule"/>
</dbReference>
<evidence type="ECO:0000256" key="1">
    <source>
        <dbReference type="ARBA" id="ARBA00002190"/>
    </source>
</evidence>
<dbReference type="NCBIfam" id="NF033543">
    <property type="entry name" value="transpos_IS256"/>
    <property type="match status" value="1"/>
</dbReference>
<feature type="region of interest" description="Disordered" evidence="7">
    <location>
        <begin position="417"/>
        <end position="440"/>
    </location>
</feature>
<reference evidence="8" key="1">
    <citation type="submission" date="2016-03" db="EMBL/GenBank/DDBJ databases">
        <authorList>
            <person name="Ploux O."/>
        </authorList>
    </citation>
    <scope>NUCLEOTIDE SEQUENCE</scope>
    <source>
        <strain evidence="8">UC10</strain>
    </source>
</reference>
<dbReference type="Pfam" id="PF00872">
    <property type="entry name" value="Transposase_mut"/>
    <property type="match status" value="1"/>
</dbReference>
<keyword evidence="4 6" id="KW-0238">DNA-binding</keyword>
<accession>A0A1Y5PM76</accession>
<dbReference type="PROSITE" id="PS01007">
    <property type="entry name" value="TRANSPOSASE_MUTATOR"/>
    <property type="match status" value="1"/>
</dbReference>
<keyword evidence="5 6" id="KW-0233">DNA recombination</keyword>
<dbReference type="EMBL" id="FLQS01000090">
    <property type="protein sequence ID" value="SBS79813.1"/>
    <property type="molecule type" value="Genomic_DNA"/>
</dbReference>
<evidence type="ECO:0000256" key="6">
    <source>
        <dbReference type="RuleBase" id="RU365089"/>
    </source>
</evidence>
<organism evidence="8">
    <name type="scientific">uncultured Mycobacterium sp</name>
    <dbReference type="NCBI Taxonomy" id="171292"/>
    <lineage>
        <taxon>Bacteria</taxon>
        <taxon>Bacillati</taxon>
        <taxon>Actinomycetota</taxon>
        <taxon>Actinomycetes</taxon>
        <taxon>Mycobacteriales</taxon>
        <taxon>Mycobacteriaceae</taxon>
        <taxon>Mycobacterium</taxon>
        <taxon>environmental samples</taxon>
    </lineage>
</organism>
<name>A0A1Y5PM76_9MYCO</name>
<evidence type="ECO:0000256" key="7">
    <source>
        <dbReference type="SAM" id="MobiDB-lite"/>
    </source>
</evidence>
<dbReference type="InterPro" id="IPR001207">
    <property type="entry name" value="Transposase_mutator"/>
</dbReference>
<keyword evidence="6" id="KW-0814">Transposable element</keyword>
<dbReference type="GO" id="GO:0003677">
    <property type="term" value="F:DNA binding"/>
    <property type="evidence" value="ECO:0007669"/>
    <property type="project" value="UniProtKB-UniRule"/>
</dbReference>
<evidence type="ECO:0000256" key="4">
    <source>
        <dbReference type="ARBA" id="ARBA00023125"/>
    </source>
</evidence>
<evidence type="ECO:0000256" key="5">
    <source>
        <dbReference type="ARBA" id="ARBA00023172"/>
    </source>
</evidence>
<dbReference type="GO" id="GO:0006313">
    <property type="term" value="P:DNA transposition"/>
    <property type="evidence" value="ECO:0007669"/>
    <property type="project" value="UniProtKB-UniRule"/>
</dbReference>
<dbReference type="PANTHER" id="PTHR33217:SF9">
    <property type="entry name" value="MUTATOR FAMILY TRANSPOSASE"/>
    <property type="match status" value="1"/>
</dbReference>
<evidence type="ECO:0000313" key="8">
    <source>
        <dbReference type="EMBL" id="SBS79813.1"/>
    </source>
</evidence>
<dbReference type="PANTHER" id="PTHR33217">
    <property type="entry name" value="TRANSPOSASE FOR INSERTION SEQUENCE ELEMENT IS1081"/>
    <property type="match status" value="1"/>
</dbReference>
<comment type="function">
    <text evidence="1 6">Required for the transposition of the insertion element.</text>
</comment>
<keyword evidence="3 6" id="KW-0815">Transposition</keyword>
<feature type="compositionally biased region" description="Acidic residues" evidence="7">
    <location>
        <begin position="429"/>
        <end position="440"/>
    </location>
</feature>
<dbReference type="AlphaFoldDB" id="A0A1Y5PM76"/>
<gene>
    <name evidence="8" type="ORF">MHPYR_900001</name>
</gene>
<evidence type="ECO:0000256" key="2">
    <source>
        <dbReference type="ARBA" id="ARBA00010961"/>
    </source>
</evidence>
<evidence type="ECO:0000256" key="3">
    <source>
        <dbReference type="ARBA" id="ARBA00022578"/>
    </source>
</evidence>
<protein>
    <recommendedName>
        <fullName evidence="6">Mutator family transposase</fullName>
    </recommendedName>
</protein>
<comment type="similarity">
    <text evidence="2 6">Belongs to the transposase mutator family.</text>
</comment>
<feature type="region of interest" description="Disordered" evidence="7">
    <location>
        <begin position="1"/>
        <end position="20"/>
    </location>
</feature>
<proteinExistence type="inferred from homology"/>